<dbReference type="InterPro" id="IPR006153">
    <property type="entry name" value="Cation/H_exchanger_TM"/>
</dbReference>
<dbReference type="InterPro" id="IPR038770">
    <property type="entry name" value="Na+/solute_symporter_sf"/>
</dbReference>
<evidence type="ECO:0000256" key="2">
    <source>
        <dbReference type="ARBA" id="ARBA00022449"/>
    </source>
</evidence>
<dbReference type="Gene3D" id="1.20.1530.20">
    <property type="match status" value="1"/>
</dbReference>
<organism evidence="9 10">
    <name type="scientific">Vreelandella vilamensis</name>
    <dbReference type="NCBI Taxonomy" id="531309"/>
    <lineage>
        <taxon>Bacteria</taxon>
        <taxon>Pseudomonadati</taxon>
        <taxon>Pseudomonadota</taxon>
        <taxon>Gammaproteobacteria</taxon>
        <taxon>Oceanospirillales</taxon>
        <taxon>Halomonadaceae</taxon>
        <taxon>Vreelandella</taxon>
    </lineage>
</organism>
<feature type="transmembrane region" description="Helical" evidence="7">
    <location>
        <begin position="79"/>
        <end position="97"/>
    </location>
</feature>
<keyword evidence="5" id="KW-0406">Ion transport</keyword>
<dbReference type="Pfam" id="PF00999">
    <property type="entry name" value="Na_H_Exchanger"/>
    <property type="match status" value="1"/>
</dbReference>
<dbReference type="PANTHER" id="PTHR43021:SF2">
    <property type="entry name" value="CATION_H+ EXCHANGER DOMAIN-CONTAINING PROTEIN"/>
    <property type="match status" value="1"/>
</dbReference>
<name>A0ABU1H0Y2_9GAMM</name>
<comment type="subcellular location">
    <subcellularLocation>
        <location evidence="1">Membrane</location>
        <topology evidence="1">Multi-pass membrane protein</topology>
    </subcellularLocation>
</comment>
<accession>A0ABU1H0Y2</accession>
<reference evidence="9 10" key="1">
    <citation type="submission" date="2023-04" db="EMBL/GenBank/DDBJ databases">
        <title>A long-awaited taxogenomic arrangement of the family Halomonadaceae.</title>
        <authorList>
            <person name="De La Haba R."/>
            <person name="Chuvochina M."/>
            <person name="Wittouck S."/>
            <person name="Arahal D.R."/>
            <person name="Sanchez-Porro C."/>
            <person name="Hugenholtz P."/>
            <person name="Ventosa A."/>
        </authorList>
    </citation>
    <scope>NUCLEOTIDE SEQUENCE [LARGE SCALE GENOMIC DNA]</scope>
    <source>
        <strain evidence="9 10">DSM 21020</strain>
    </source>
</reference>
<proteinExistence type="predicted"/>
<evidence type="ECO:0000313" key="10">
    <source>
        <dbReference type="Proteomes" id="UP001254564"/>
    </source>
</evidence>
<evidence type="ECO:0000256" key="3">
    <source>
        <dbReference type="ARBA" id="ARBA00022692"/>
    </source>
</evidence>
<evidence type="ECO:0000256" key="4">
    <source>
        <dbReference type="ARBA" id="ARBA00022989"/>
    </source>
</evidence>
<feature type="transmembrane region" description="Helical" evidence="7">
    <location>
        <begin position="106"/>
        <end position="127"/>
    </location>
</feature>
<keyword evidence="2" id="KW-0813">Transport</keyword>
<dbReference type="PANTHER" id="PTHR43021">
    <property type="entry name" value="NA(+)/H(+) ANTIPORTER-RELATED"/>
    <property type="match status" value="1"/>
</dbReference>
<feature type="transmembrane region" description="Helical" evidence="7">
    <location>
        <begin position="217"/>
        <end position="240"/>
    </location>
</feature>
<keyword evidence="10" id="KW-1185">Reference proteome</keyword>
<feature type="domain" description="Cation/H+ exchanger transmembrane" evidence="8">
    <location>
        <begin position="32"/>
        <end position="401"/>
    </location>
</feature>
<protein>
    <submittedName>
        <fullName evidence="9">Cation:proton antiporter</fullName>
    </submittedName>
</protein>
<feature type="transmembrane region" description="Helical" evidence="7">
    <location>
        <begin position="15"/>
        <end position="35"/>
    </location>
</feature>
<keyword evidence="3 7" id="KW-0812">Transmembrane</keyword>
<keyword evidence="6 7" id="KW-0472">Membrane</keyword>
<keyword evidence="2" id="KW-0050">Antiport</keyword>
<feature type="transmembrane region" description="Helical" evidence="7">
    <location>
        <begin position="384"/>
        <end position="407"/>
    </location>
</feature>
<evidence type="ECO:0000313" key="9">
    <source>
        <dbReference type="EMBL" id="MDR5897953.1"/>
    </source>
</evidence>
<evidence type="ECO:0000256" key="5">
    <source>
        <dbReference type="ARBA" id="ARBA00023065"/>
    </source>
</evidence>
<dbReference type="EMBL" id="JARWAN010000003">
    <property type="protein sequence ID" value="MDR5897953.1"/>
    <property type="molecule type" value="Genomic_DNA"/>
</dbReference>
<sequence length="420" mass="44360">MQTLWTHISEQSETVTTSAWTLLVLGVLLSLSIVVDTISRRTALPRISLLVLVGVGYALIQQGLLGHDAEPLNGLREPLINLALVMVAFLLGGELTWSRLKSTGPLIIALSVAVVIGSLVTVFAGLWLLGYSLVVAVSLAAISVATDPAAVSEAVAESDEKSDSKSDAKSDEKSLVARVILGIVAIDDAWGIIVFGLCMALLSWIGATSGEASLVHTVWELGGAVLLGLALGFPAAWLTGQLKPGRPTQAEALALMLLMAGFSSYLNVSALLTAMVAGFVIVNVSSHHTRSFNEIEQIEWPFLVFFFVLAGASLKLAHLSTALGLVGAYIVLRSIGRYLGGYLGVLAMRRREPRLKTNIGLGLLPQAGVAMGMALLAAERFPEQGQLIVATVVTSTIIFELFGPLLVKRVIANPGKSDAY</sequence>
<feature type="transmembrane region" description="Helical" evidence="7">
    <location>
        <begin position="175"/>
        <end position="205"/>
    </location>
</feature>
<feature type="transmembrane region" description="Helical" evidence="7">
    <location>
        <begin position="252"/>
        <end position="282"/>
    </location>
</feature>
<gene>
    <name evidence="9" type="ORF">QC823_02975</name>
</gene>
<dbReference type="RefSeq" id="WP_309654871.1">
    <property type="nucleotide sequence ID" value="NZ_JARWAN010000003.1"/>
</dbReference>
<evidence type="ECO:0000256" key="7">
    <source>
        <dbReference type="SAM" id="Phobius"/>
    </source>
</evidence>
<feature type="transmembrane region" description="Helical" evidence="7">
    <location>
        <begin position="358"/>
        <end position="378"/>
    </location>
</feature>
<keyword evidence="4 7" id="KW-1133">Transmembrane helix</keyword>
<dbReference type="Proteomes" id="UP001254564">
    <property type="component" value="Unassembled WGS sequence"/>
</dbReference>
<comment type="caution">
    <text evidence="9">The sequence shown here is derived from an EMBL/GenBank/DDBJ whole genome shotgun (WGS) entry which is preliminary data.</text>
</comment>
<feature type="transmembrane region" description="Helical" evidence="7">
    <location>
        <begin position="302"/>
        <end position="332"/>
    </location>
</feature>
<evidence type="ECO:0000256" key="6">
    <source>
        <dbReference type="ARBA" id="ARBA00023136"/>
    </source>
</evidence>
<evidence type="ECO:0000256" key="1">
    <source>
        <dbReference type="ARBA" id="ARBA00004141"/>
    </source>
</evidence>
<feature type="transmembrane region" description="Helical" evidence="7">
    <location>
        <begin position="47"/>
        <end position="67"/>
    </location>
</feature>
<evidence type="ECO:0000259" key="8">
    <source>
        <dbReference type="Pfam" id="PF00999"/>
    </source>
</evidence>